<organism evidence="2 3">
    <name type="scientific">Herbiconiux ginsengi</name>
    <dbReference type="NCBI Taxonomy" id="381665"/>
    <lineage>
        <taxon>Bacteria</taxon>
        <taxon>Bacillati</taxon>
        <taxon>Actinomycetota</taxon>
        <taxon>Actinomycetes</taxon>
        <taxon>Micrococcales</taxon>
        <taxon>Microbacteriaceae</taxon>
        <taxon>Herbiconiux</taxon>
    </lineage>
</organism>
<reference evidence="2 3" key="1">
    <citation type="submission" date="2016-10" db="EMBL/GenBank/DDBJ databases">
        <authorList>
            <person name="de Groot N.N."/>
        </authorList>
    </citation>
    <scope>NUCLEOTIDE SEQUENCE [LARGE SCALE GENOMIC DNA]</scope>
    <source>
        <strain evidence="2 3">CGMCC 4.3491</strain>
    </source>
</reference>
<dbReference type="EMBL" id="FNPZ01000003">
    <property type="protein sequence ID" value="SDZ31514.1"/>
    <property type="molecule type" value="Genomic_DNA"/>
</dbReference>
<accession>A0A1H3S0W4</accession>
<sequence>MVVACIAALAVASVVIVVLQPASSSLTVTNEGRPAQFDSKATNVAYWVPLSAPLEELDATGSDATNCGEELSVWLTEYGTLLPSPQALLLRSKSTEPLPVSFSADGAFSEPRDGLLVQCGAPQLQTGEAEPGELDWTPLLLRLEEDAEGALRALTPTADGPEAADITANAASPVGLIGLIQGDLAFEGTIRAHADGAPVPVPFEGARSDDMTISWPGMPSRGTLRVAVGLTNSGKAAFFCQVASSTSRGGECLAQEDDETRTIRGQAENLRADYLTVRDSVAEAFRQPRPTPDTGSRTEFVRVDPWNDAALEARGVEEQFVGWCNQSAFRADRVTCETGADCFLNHDASKAACGDPATDTWTIYGFTAPVQPAFDDGTEPTVYPVALRLVSGAWCTFSSSGPEVEVVGWGGSAGSCVEDDGTAYAFWSTYPSGPLGQPYLFKPGMNDYLRIAARDGTPENPDYEDVAEIYY</sequence>
<keyword evidence="3" id="KW-1185">Reference proteome</keyword>
<keyword evidence="1" id="KW-0732">Signal</keyword>
<dbReference type="STRING" id="381665.SAMN05216554_3219"/>
<dbReference type="AlphaFoldDB" id="A0A1H3S0W4"/>
<evidence type="ECO:0000256" key="1">
    <source>
        <dbReference type="SAM" id="SignalP"/>
    </source>
</evidence>
<evidence type="ECO:0000313" key="3">
    <source>
        <dbReference type="Proteomes" id="UP000198891"/>
    </source>
</evidence>
<gene>
    <name evidence="2" type="ORF">SAMN05216554_3219</name>
</gene>
<feature type="signal peptide" evidence="1">
    <location>
        <begin position="1"/>
        <end position="24"/>
    </location>
</feature>
<dbReference type="Proteomes" id="UP000198891">
    <property type="component" value="Unassembled WGS sequence"/>
</dbReference>
<evidence type="ECO:0000313" key="2">
    <source>
        <dbReference type="EMBL" id="SDZ31514.1"/>
    </source>
</evidence>
<name>A0A1H3S0W4_9MICO</name>
<proteinExistence type="predicted"/>
<feature type="chain" id="PRO_5011776686" evidence="1">
    <location>
        <begin position="25"/>
        <end position="471"/>
    </location>
</feature>
<protein>
    <submittedName>
        <fullName evidence="2">Uncharacterized protein</fullName>
    </submittedName>
</protein>